<comment type="caution">
    <text evidence="1">The sequence shown here is derived from an EMBL/GenBank/DDBJ whole genome shotgun (WGS) entry which is preliminary data.</text>
</comment>
<protein>
    <submittedName>
        <fullName evidence="1">Uncharacterized protein</fullName>
    </submittedName>
</protein>
<proteinExistence type="predicted"/>
<organism evidence="1 2">
    <name type="scientific">Rugosimonospora africana</name>
    <dbReference type="NCBI Taxonomy" id="556532"/>
    <lineage>
        <taxon>Bacteria</taxon>
        <taxon>Bacillati</taxon>
        <taxon>Actinomycetota</taxon>
        <taxon>Actinomycetes</taxon>
        <taxon>Micromonosporales</taxon>
        <taxon>Micromonosporaceae</taxon>
        <taxon>Rugosimonospora</taxon>
    </lineage>
</organism>
<reference evidence="1" key="1">
    <citation type="submission" date="2021-01" db="EMBL/GenBank/DDBJ databases">
        <title>Whole genome shotgun sequence of Rugosimonospora africana NBRC 104875.</title>
        <authorList>
            <person name="Komaki H."/>
            <person name="Tamura T."/>
        </authorList>
    </citation>
    <scope>NUCLEOTIDE SEQUENCE</scope>
    <source>
        <strain evidence="1">NBRC 104875</strain>
    </source>
</reference>
<sequence>MTSHSPLPPTLAAWARNQARTNHRYVSGRTLWTAADAAHPGLLPPDPQRLSQHWPIHRQLLGAYVAGLPRIEVGDLVTVTRHDMDEPRRATLTAIDDALLVRVAFDGDDGPGTDVARIAVDAVPVIYYTATITTFDGSDMDAYGQPREPGHGYRAQFGWWDPVHRYWQVHEQRQSVTPDVCPEGADPVSWLADRLTARLGRLASYDGDTFRGAREAVFPGRLTGIAARQPDAVPGAGIRLEDAAAAGQLHRPTAGQRTLTAAGHPRGLRDGDVLAAAVHLGLLSAVPSPTGAPTGQDSRQT</sequence>
<gene>
    <name evidence="1" type="ORF">Raf01_45190</name>
</gene>
<dbReference type="EMBL" id="BONZ01000042">
    <property type="protein sequence ID" value="GIH16347.1"/>
    <property type="molecule type" value="Genomic_DNA"/>
</dbReference>
<keyword evidence="2" id="KW-1185">Reference proteome</keyword>
<evidence type="ECO:0000313" key="1">
    <source>
        <dbReference type="EMBL" id="GIH16347.1"/>
    </source>
</evidence>
<evidence type="ECO:0000313" key="2">
    <source>
        <dbReference type="Proteomes" id="UP000642748"/>
    </source>
</evidence>
<dbReference type="AlphaFoldDB" id="A0A8J3VRP0"/>
<name>A0A8J3VRP0_9ACTN</name>
<dbReference type="Proteomes" id="UP000642748">
    <property type="component" value="Unassembled WGS sequence"/>
</dbReference>
<accession>A0A8J3VRP0</accession>
<dbReference type="RefSeq" id="WP_203919937.1">
    <property type="nucleotide sequence ID" value="NZ_BONZ01000042.1"/>
</dbReference>